<accession>A0A0C9XHD5</accession>
<reference evidence="1 2" key="1">
    <citation type="submission" date="2014-04" db="EMBL/GenBank/DDBJ databases">
        <authorList>
            <consortium name="DOE Joint Genome Institute"/>
            <person name="Kuo A."/>
            <person name="Kohler A."/>
            <person name="Nagy L.G."/>
            <person name="Floudas D."/>
            <person name="Copeland A."/>
            <person name="Barry K.W."/>
            <person name="Cichocki N."/>
            <person name="Veneault-Fourrey C."/>
            <person name="LaButti K."/>
            <person name="Lindquist E.A."/>
            <person name="Lipzen A."/>
            <person name="Lundell T."/>
            <person name="Morin E."/>
            <person name="Murat C."/>
            <person name="Sun H."/>
            <person name="Tunlid A."/>
            <person name="Henrissat B."/>
            <person name="Grigoriev I.V."/>
            <person name="Hibbett D.S."/>
            <person name="Martin F."/>
            <person name="Nordberg H.P."/>
            <person name="Cantor M.N."/>
            <person name="Hua S.X."/>
        </authorList>
    </citation>
    <scope>NUCLEOTIDE SEQUENCE [LARGE SCALE GENOMIC DNA]</scope>
    <source>
        <strain evidence="1 2">LaAM-08-1</strain>
    </source>
</reference>
<gene>
    <name evidence="1" type="ORF">K443DRAFT_11326</name>
</gene>
<protein>
    <submittedName>
        <fullName evidence="1">Uncharacterized protein</fullName>
    </submittedName>
</protein>
<sequence>MSSNRTDLHFLASPYPQICNLLDVLNLPPRSKEEAETKDGRDDLSTSAYQISKEERIAQGAKQQNVYSVGITPSETDLLSREIGIGWLKGPDVMGHRSLYWHSKVNALKSLRIKHIVPAAGFTDQPYFSLSPPPSANQTYSTTQG</sequence>
<evidence type="ECO:0000313" key="2">
    <source>
        <dbReference type="Proteomes" id="UP000054477"/>
    </source>
</evidence>
<reference evidence="2" key="2">
    <citation type="submission" date="2015-01" db="EMBL/GenBank/DDBJ databases">
        <title>Evolutionary Origins and Diversification of the Mycorrhizal Mutualists.</title>
        <authorList>
            <consortium name="DOE Joint Genome Institute"/>
            <consortium name="Mycorrhizal Genomics Consortium"/>
            <person name="Kohler A."/>
            <person name="Kuo A."/>
            <person name="Nagy L.G."/>
            <person name="Floudas D."/>
            <person name="Copeland A."/>
            <person name="Barry K.W."/>
            <person name="Cichocki N."/>
            <person name="Veneault-Fourrey C."/>
            <person name="LaButti K."/>
            <person name="Lindquist E.A."/>
            <person name="Lipzen A."/>
            <person name="Lundell T."/>
            <person name="Morin E."/>
            <person name="Murat C."/>
            <person name="Riley R."/>
            <person name="Ohm R."/>
            <person name="Sun H."/>
            <person name="Tunlid A."/>
            <person name="Henrissat B."/>
            <person name="Grigoriev I.V."/>
            <person name="Hibbett D.S."/>
            <person name="Martin F."/>
        </authorList>
    </citation>
    <scope>NUCLEOTIDE SEQUENCE [LARGE SCALE GENOMIC DNA]</scope>
    <source>
        <strain evidence="2">LaAM-08-1</strain>
    </source>
</reference>
<evidence type="ECO:0000313" key="1">
    <source>
        <dbReference type="EMBL" id="KIJ95512.1"/>
    </source>
</evidence>
<proteinExistence type="predicted"/>
<dbReference type="HOGENOM" id="CLU_1787152_0_0_1"/>
<name>A0A0C9XHD5_9AGAR</name>
<keyword evidence="2" id="KW-1185">Reference proteome</keyword>
<dbReference type="EMBL" id="KN838753">
    <property type="protein sequence ID" value="KIJ95512.1"/>
    <property type="molecule type" value="Genomic_DNA"/>
</dbReference>
<dbReference type="AlphaFoldDB" id="A0A0C9XHD5"/>
<dbReference type="Proteomes" id="UP000054477">
    <property type="component" value="Unassembled WGS sequence"/>
</dbReference>
<organism evidence="1 2">
    <name type="scientific">Laccaria amethystina LaAM-08-1</name>
    <dbReference type="NCBI Taxonomy" id="1095629"/>
    <lineage>
        <taxon>Eukaryota</taxon>
        <taxon>Fungi</taxon>
        <taxon>Dikarya</taxon>
        <taxon>Basidiomycota</taxon>
        <taxon>Agaricomycotina</taxon>
        <taxon>Agaricomycetes</taxon>
        <taxon>Agaricomycetidae</taxon>
        <taxon>Agaricales</taxon>
        <taxon>Agaricineae</taxon>
        <taxon>Hydnangiaceae</taxon>
        <taxon>Laccaria</taxon>
    </lineage>
</organism>